<reference evidence="2 3" key="1">
    <citation type="journal article" date="2019" name="Int. J. Syst. Evol. Microbiol.">
        <title>The Global Catalogue of Microorganisms (GCM) 10K type strain sequencing project: providing services to taxonomists for standard genome sequencing and annotation.</title>
        <authorList>
            <consortium name="The Broad Institute Genomics Platform"/>
            <consortium name="The Broad Institute Genome Sequencing Center for Infectious Disease"/>
            <person name="Wu L."/>
            <person name="Ma J."/>
        </authorList>
    </citation>
    <scope>NUCLEOTIDE SEQUENCE [LARGE SCALE GENOMIC DNA]</scope>
    <source>
        <strain evidence="2 3">CGMCC 1.12230</strain>
    </source>
</reference>
<comment type="caution">
    <text evidence="2">The sequence shown here is derived from an EMBL/GenBank/DDBJ whole genome shotgun (WGS) entry which is preliminary data.</text>
</comment>
<sequence>MSSDAHIGDDAPGPLIDVPAECYEVLRSPHRLRVLEVLGRRDTRLPPAELTTALVDRMESDLPTGQARHEVRISLAHNHLPRLEDAGLVDWAEAGVALVDDPPVQPAAIASLLELCEDEHAETLLEALVDPIRMCILSVLEETDRPLSLEQLATHLGAHVGGPFCDVERAAIALHHSHLPAMADVGVVSYDPDSKLITRDDESIPIVQ</sequence>
<gene>
    <name evidence="2" type="ORF">ACFR99_09595</name>
</gene>
<dbReference type="Gene3D" id="1.10.10.10">
    <property type="entry name" value="Winged helix-like DNA-binding domain superfamily/Winged helix DNA-binding domain"/>
    <property type="match status" value="2"/>
</dbReference>
<evidence type="ECO:0000313" key="3">
    <source>
        <dbReference type="Proteomes" id="UP001597076"/>
    </source>
</evidence>
<dbReference type="Proteomes" id="UP001597076">
    <property type="component" value="Unassembled WGS sequence"/>
</dbReference>
<protein>
    <submittedName>
        <fullName evidence="2">ArsR family transcriptional regulator</fullName>
    </submittedName>
</protein>
<proteinExistence type="predicted"/>
<dbReference type="AlphaFoldDB" id="A0ABD6BGY8"/>
<accession>A0ABD6BGY8</accession>
<organism evidence="2 3">
    <name type="scientific">Haloarchaeobius amylolyticus</name>
    <dbReference type="NCBI Taxonomy" id="1198296"/>
    <lineage>
        <taxon>Archaea</taxon>
        <taxon>Methanobacteriati</taxon>
        <taxon>Methanobacteriota</taxon>
        <taxon>Stenosarchaea group</taxon>
        <taxon>Halobacteria</taxon>
        <taxon>Halobacteriales</taxon>
        <taxon>Halorubellaceae</taxon>
        <taxon>Haloarchaeobius</taxon>
    </lineage>
</organism>
<feature type="domain" description="DUF7344" evidence="1">
    <location>
        <begin position="23"/>
        <end position="92"/>
    </location>
</feature>
<keyword evidence="3" id="KW-1185">Reference proteome</keyword>
<dbReference type="InterPro" id="IPR055768">
    <property type="entry name" value="DUF7344"/>
</dbReference>
<dbReference type="Pfam" id="PF24035">
    <property type="entry name" value="DUF7344"/>
    <property type="match status" value="2"/>
</dbReference>
<evidence type="ECO:0000313" key="2">
    <source>
        <dbReference type="EMBL" id="MFD1563801.1"/>
    </source>
</evidence>
<dbReference type="InterPro" id="IPR036388">
    <property type="entry name" value="WH-like_DNA-bd_sf"/>
</dbReference>
<name>A0ABD6BGY8_9EURY</name>
<dbReference type="RefSeq" id="WP_390286701.1">
    <property type="nucleotide sequence ID" value="NZ_JBHUDI010000005.1"/>
</dbReference>
<evidence type="ECO:0000259" key="1">
    <source>
        <dbReference type="Pfam" id="PF24035"/>
    </source>
</evidence>
<feature type="domain" description="DUF7344" evidence="1">
    <location>
        <begin position="126"/>
        <end position="197"/>
    </location>
</feature>
<dbReference type="EMBL" id="JBHUDI010000005">
    <property type="protein sequence ID" value="MFD1563801.1"/>
    <property type="molecule type" value="Genomic_DNA"/>
</dbReference>